<proteinExistence type="predicted"/>
<dbReference type="Proteomes" id="UP001596513">
    <property type="component" value="Unassembled WGS sequence"/>
</dbReference>
<dbReference type="RefSeq" id="WP_380204600.1">
    <property type="nucleotide sequence ID" value="NZ_JBHTEK010000001.1"/>
</dbReference>
<accession>A0ABW2U9U8</accession>
<keyword evidence="2" id="KW-1185">Reference proteome</keyword>
<name>A0ABW2U9U8_9BACT</name>
<organism evidence="1 2">
    <name type="scientific">Hymenobacter humi</name>
    <dbReference type="NCBI Taxonomy" id="1411620"/>
    <lineage>
        <taxon>Bacteria</taxon>
        <taxon>Pseudomonadati</taxon>
        <taxon>Bacteroidota</taxon>
        <taxon>Cytophagia</taxon>
        <taxon>Cytophagales</taxon>
        <taxon>Hymenobacteraceae</taxon>
        <taxon>Hymenobacter</taxon>
    </lineage>
</organism>
<protein>
    <submittedName>
        <fullName evidence="1">Uncharacterized protein</fullName>
    </submittedName>
</protein>
<evidence type="ECO:0000313" key="2">
    <source>
        <dbReference type="Proteomes" id="UP001596513"/>
    </source>
</evidence>
<sequence length="134" mass="14610">MDTTLQAPDSVLPKLIELIAERLGAGHSNLSKGRKWGDNGNALDLEPGQGSGKQAFIHCKTEEEYKALYKGLLQTLNLVPNGTEYKLTEYSGKDDNVKGPEIKFFSVFLIVNDSKTDSALEGADSLGVIHNPNY</sequence>
<reference evidence="2" key="1">
    <citation type="journal article" date="2019" name="Int. J. Syst. Evol. Microbiol.">
        <title>The Global Catalogue of Microorganisms (GCM) 10K type strain sequencing project: providing services to taxonomists for standard genome sequencing and annotation.</title>
        <authorList>
            <consortium name="The Broad Institute Genomics Platform"/>
            <consortium name="The Broad Institute Genome Sequencing Center for Infectious Disease"/>
            <person name="Wu L."/>
            <person name="Ma J."/>
        </authorList>
    </citation>
    <scope>NUCLEOTIDE SEQUENCE [LARGE SCALE GENOMIC DNA]</scope>
    <source>
        <strain evidence="2">JCM 19635</strain>
    </source>
</reference>
<gene>
    <name evidence="1" type="ORF">ACFQT0_18280</name>
</gene>
<evidence type="ECO:0000313" key="1">
    <source>
        <dbReference type="EMBL" id="MFC7669078.1"/>
    </source>
</evidence>
<dbReference type="EMBL" id="JBHTEK010000001">
    <property type="protein sequence ID" value="MFC7669078.1"/>
    <property type="molecule type" value="Genomic_DNA"/>
</dbReference>
<comment type="caution">
    <text evidence="1">The sequence shown here is derived from an EMBL/GenBank/DDBJ whole genome shotgun (WGS) entry which is preliminary data.</text>
</comment>